<sequence>MAELLSHVTSVSSRLRSVDKISDDRYDCQLRDLVTYIKQSDKNFDSEYLLNNLNPSHHTLSYLLMLNFKIKYLQNKRRTVLPEELKPGNDLWVKAVLFFRTFDPIQVRYAGGEWRQLIEIIGQAAEATAKPFLAVQVIRDAMLRLDPSSGILTSVHIIFLRLSLLSRSYSYALPVIGKPVIWFPTGSVQAYKKYIEQPLCSELVSMDSLLSDSFGFSAKLTYRDHTQYFLYGAMVYMALKEWDKSLHWLSIVISSPVNDSVSKIMVEAYKKWVLVSLLGHGKLVTAPKIISSHVLKVFQSLAKPYLSLSEAFERNDLQRLRLEADVGQSIWRHDNNEGLVSQLFHAHKSFLFLKLGRTFSALTAADVAQQAFTPLDSSSKIEEFVAALVMSGSLRATLVHLHGRGNGTMLHFSRLPEPYITRERCMRTQLAKEGRALEIITNGADQCSNELMMGNENLQLVSKNQKWPDTLGKDGCNIIGEADGGGYEIDEDIMGDNSK</sequence>
<dbReference type="InterPro" id="IPR055089">
    <property type="entry name" value="COP9_N"/>
</dbReference>
<evidence type="ECO:0000313" key="4">
    <source>
        <dbReference type="Proteomes" id="UP000247233"/>
    </source>
</evidence>
<feature type="domain" description="COP9 signalosome complex subunit 3 N-terminal helical repeats" evidence="2">
    <location>
        <begin position="47"/>
        <end position="180"/>
    </location>
</feature>
<evidence type="ECO:0000259" key="2">
    <source>
        <dbReference type="Pfam" id="PF22788"/>
    </source>
</evidence>
<dbReference type="PANTHER" id="PTHR10758:SF1">
    <property type="entry name" value="COP9 SIGNALOSOME COMPLEX SUBUNIT 3"/>
    <property type="match status" value="1"/>
</dbReference>
<dbReference type="Pfam" id="PF22788">
    <property type="entry name" value="COP9_hel_rpt"/>
    <property type="match status" value="2"/>
</dbReference>
<dbReference type="PANTHER" id="PTHR10758">
    <property type="entry name" value="26S PROTEASOME NON-ATPASE REGULATORY SUBUNIT 3/COP9 SIGNALOSOME COMPLEX SUBUNIT 3"/>
    <property type="match status" value="1"/>
</dbReference>
<evidence type="ECO:0000256" key="1">
    <source>
        <dbReference type="ARBA" id="ARBA00022490"/>
    </source>
</evidence>
<feature type="domain" description="COP9 signalosome complex subunit 3 N-terminal helical repeats" evidence="2">
    <location>
        <begin position="220"/>
        <end position="292"/>
    </location>
</feature>
<dbReference type="RefSeq" id="XP_025395188.1">
    <property type="nucleotide sequence ID" value="XM_025540591.1"/>
</dbReference>
<dbReference type="GO" id="GO:0008180">
    <property type="term" value="C:COP9 signalosome"/>
    <property type="evidence" value="ECO:0007669"/>
    <property type="project" value="TreeGrafter"/>
</dbReference>
<dbReference type="STRING" id="1448321.A0A317V343"/>
<keyword evidence="1" id="KW-0963">Cytoplasm</keyword>
<dbReference type="OrthoDB" id="29061at2759"/>
<dbReference type="VEuPathDB" id="FungiDB:BO70DRAFT_323409"/>
<name>A0A317V343_9EURO</name>
<comment type="caution">
    <text evidence="3">The sequence shown here is derived from an EMBL/GenBank/DDBJ whole genome shotgun (WGS) entry which is preliminary data.</text>
</comment>
<gene>
    <name evidence="3" type="ORF">BO70DRAFT_323409</name>
</gene>
<proteinExistence type="predicted"/>
<accession>A0A317V343</accession>
<dbReference type="GO" id="GO:0006511">
    <property type="term" value="P:ubiquitin-dependent protein catabolic process"/>
    <property type="evidence" value="ECO:0007669"/>
    <property type="project" value="TreeGrafter"/>
</dbReference>
<keyword evidence="4" id="KW-1185">Reference proteome</keyword>
<organism evidence="3 4">
    <name type="scientific">Aspergillus heteromorphus CBS 117.55</name>
    <dbReference type="NCBI Taxonomy" id="1448321"/>
    <lineage>
        <taxon>Eukaryota</taxon>
        <taxon>Fungi</taxon>
        <taxon>Dikarya</taxon>
        <taxon>Ascomycota</taxon>
        <taxon>Pezizomycotina</taxon>
        <taxon>Eurotiomycetes</taxon>
        <taxon>Eurotiomycetidae</taxon>
        <taxon>Eurotiales</taxon>
        <taxon>Aspergillaceae</taxon>
        <taxon>Aspergillus</taxon>
        <taxon>Aspergillus subgen. Circumdati</taxon>
    </lineage>
</organism>
<evidence type="ECO:0000313" key="3">
    <source>
        <dbReference type="EMBL" id="PWY68059.1"/>
    </source>
</evidence>
<dbReference type="AlphaFoldDB" id="A0A317V343"/>
<protein>
    <submittedName>
        <fullName evidence="3">COP9 signalosome complex subunit 3</fullName>
    </submittedName>
</protein>
<reference evidence="3 4" key="1">
    <citation type="submission" date="2016-12" db="EMBL/GenBank/DDBJ databases">
        <title>The genomes of Aspergillus section Nigri reveals drivers in fungal speciation.</title>
        <authorList>
            <consortium name="DOE Joint Genome Institute"/>
            <person name="Vesth T.C."/>
            <person name="Nybo J."/>
            <person name="Theobald S."/>
            <person name="Brandl J."/>
            <person name="Frisvad J.C."/>
            <person name="Nielsen K.F."/>
            <person name="Lyhne E.K."/>
            <person name="Kogle M.E."/>
            <person name="Kuo A."/>
            <person name="Riley R."/>
            <person name="Clum A."/>
            <person name="Nolan M."/>
            <person name="Lipzen A."/>
            <person name="Salamov A."/>
            <person name="Henrissat B."/>
            <person name="Wiebenga A."/>
            <person name="De Vries R.P."/>
            <person name="Grigoriev I.V."/>
            <person name="Mortensen U.H."/>
            <person name="Andersen M.R."/>
            <person name="Baker S.E."/>
        </authorList>
    </citation>
    <scope>NUCLEOTIDE SEQUENCE [LARGE SCALE GENOMIC DNA]</scope>
    <source>
        <strain evidence="3 4">CBS 117.55</strain>
    </source>
</reference>
<dbReference type="Proteomes" id="UP000247233">
    <property type="component" value="Unassembled WGS sequence"/>
</dbReference>
<dbReference type="InterPro" id="IPR050756">
    <property type="entry name" value="CSN3"/>
</dbReference>
<dbReference type="EMBL" id="MSFL01000037">
    <property type="protein sequence ID" value="PWY68059.1"/>
    <property type="molecule type" value="Genomic_DNA"/>
</dbReference>
<dbReference type="GeneID" id="37062828"/>